<dbReference type="SUPFAM" id="SSF51604">
    <property type="entry name" value="Enolase C-terminal domain-like"/>
    <property type="match status" value="1"/>
</dbReference>
<dbReference type="PANTHER" id="PTHR48080">
    <property type="entry name" value="D-GALACTONATE DEHYDRATASE-RELATED"/>
    <property type="match status" value="1"/>
</dbReference>
<evidence type="ECO:0000259" key="4">
    <source>
        <dbReference type="SMART" id="SM00922"/>
    </source>
</evidence>
<dbReference type="InterPro" id="IPR013341">
    <property type="entry name" value="Mandelate_racemase_N_dom"/>
</dbReference>
<dbReference type="InterPro" id="IPR023592">
    <property type="entry name" value="Galactonate_deHydtase"/>
</dbReference>
<dbReference type="InterPro" id="IPR018110">
    <property type="entry name" value="Mandel_Rmase/mucon_lact_enz_CS"/>
</dbReference>
<name>A0ABV8LMW1_9ACTN</name>
<reference evidence="6" key="1">
    <citation type="journal article" date="2019" name="Int. J. Syst. Evol. Microbiol.">
        <title>The Global Catalogue of Microorganisms (GCM) 10K type strain sequencing project: providing services to taxonomists for standard genome sequencing and annotation.</title>
        <authorList>
            <consortium name="The Broad Institute Genomics Platform"/>
            <consortium name="The Broad Institute Genome Sequencing Center for Infectious Disease"/>
            <person name="Wu L."/>
            <person name="Ma J."/>
        </authorList>
    </citation>
    <scope>NUCLEOTIDE SEQUENCE [LARGE SCALE GENOMIC DNA]</scope>
    <source>
        <strain evidence="6">CGMCC 4.7289</strain>
    </source>
</reference>
<keyword evidence="2" id="KW-0460">Magnesium</keyword>
<dbReference type="Proteomes" id="UP001595816">
    <property type="component" value="Unassembled WGS sequence"/>
</dbReference>
<dbReference type="RefSeq" id="WP_253755291.1">
    <property type="nucleotide sequence ID" value="NZ_JAMZDZ010000001.1"/>
</dbReference>
<dbReference type="Gene3D" id="3.20.20.120">
    <property type="entry name" value="Enolase-like C-terminal domain"/>
    <property type="match status" value="1"/>
</dbReference>
<dbReference type="SFLD" id="SFLDS00001">
    <property type="entry name" value="Enolase"/>
    <property type="match status" value="1"/>
</dbReference>
<dbReference type="SFLD" id="SFLDG00179">
    <property type="entry name" value="mandelate_racemase"/>
    <property type="match status" value="1"/>
</dbReference>
<evidence type="ECO:0000256" key="3">
    <source>
        <dbReference type="ARBA" id="ARBA00023239"/>
    </source>
</evidence>
<accession>A0ABV8LMW1</accession>
<evidence type="ECO:0000256" key="2">
    <source>
        <dbReference type="ARBA" id="ARBA00022842"/>
    </source>
</evidence>
<dbReference type="SFLD" id="SFLDF00003">
    <property type="entry name" value="D-galactonate_dehydratase"/>
    <property type="match status" value="1"/>
</dbReference>
<proteinExistence type="predicted"/>
<dbReference type="Gene3D" id="3.30.390.10">
    <property type="entry name" value="Enolase-like, N-terminal domain"/>
    <property type="match status" value="1"/>
</dbReference>
<keyword evidence="1" id="KW-0479">Metal-binding</keyword>
<dbReference type="InterPro" id="IPR029065">
    <property type="entry name" value="Enolase_C-like"/>
</dbReference>
<dbReference type="GO" id="GO:0008869">
    <property type="term" value="F:galactonate dehydratase activity"/>
    <property type="evidence" value="ECO:0007669"/>
    <property type="project" value="UniProtKB-EC"/>
</dbReference>
<dbReference type="NCBIfam" id="NF010624">
    <property type="entry name" value="PRK14017.1"/>
    <property type="match status" value="1"/>
</dbReference>
<dbReference type="SMART" id="SM00922">
    <property type="entry name" value="MR_MLE"/>
    <property type="match status" value="1"/>
</dbReference>
<dbReference type="Pfam" id="PF02746">
    <property type="entry name" value="MR_MLE_N"/>
    <property type="match status" value="1"/>
</dbReference>
<evidence type="ECO:0000313" key="5">
    <source>
        <dbReference type="EMBL" id="MFC4131604.1"/>
    </source>
</evidence>
<dbReference type="SUPFAM" id="SSF54826">
    <property type="entry name" value="Enolase N-terminal domain-like"/>
    <property type="match status" value="1"/>
</dbReference>
<dbReference type="InterPro" id="IPR029017">
    <property type="entry name" value="Enolase-like_N"/>
</dbReference>
<evidence type="ECO:0000313" key="6">
    <source>
        <dbReference type="Proteomes" id="UP001595816"/>
    </source>
</evidence>
<feature type="domain" description="Mandelate racemase/muconate lactonizing enzyme C-terminal" evidence="4">
    <location>
        <begin position="125"/>
        <end position="230"/>
    </location>
</feature>
<dbReference type="InterPro" id="IPR013342">
    <property type="entry name" value="Mandelate_racemase_C"/>
</dbReference>
<protein>
    <submittedName>
        <fullName evidence="5">Galactonate dehydratase</fullName>
        <ecNumber evidence="5">4.2.1.6</ecNumber>
    </submittedName>
</protein>
<keyword evidence="6" id="KW-1185">Reference proteome</keyword>
<comment type="caution">
    <text evidence="5">The sequence shown here is derived from an EMBL/GenBank/DDBJ whole genome shotgun (WGS) entry which is preliminary data.</text>
</comment>
<dbReference type="InterPro" id="IPR036849">
    <property type="entry name" value="Enolase-like_C_sf"/>
</dbReference>
<dbReference type="EC" id="4.2.1.6" evidence="5"/>
<gene>
    <name evidence="5" type="primary">dgoD</name>
    <name evidence="5" type="ORF">ACFOZ4_13415</name>
</gene>
<sequence>MKIISLETFLVAPRWLFCRIETDTGIVGWGEPVVEGRAATVRAAVHEFESLLIGRDPLRIEDLWQVMTKGTFYRGGPVLSSAVAGIDQALWDIAGKYRGAPVHELLGGPVRDRIRMYGWVGGDSPSEVTDAVQRQVDAGLTAIKMNVAGQLPPLASAREIADAVARAEAARAVLGPDRDLAIDFHGRATKATARRLIRALEPVSPMFVEEPLVPEHGHLLGELCRSATVPIATGERLYSRTDFLPVLQAGIAVAQPDLSHAGGISESRRIAVLAETFGVLLAPHCPLGPIALAACLQVDLATPNFLIQEQSLGIHYNVGHDLLDYLVDPAVFTFRDGHLLPPTGPGLGITVDEDAVRRADEIGHDWQSPVWRHADGTHAEW</sequence>
<dbReference type="Pfam" id="PF13378">
    <property type="entry name" value="MR_MLE_C"/>
    <property type="match status" value="1"/>
</dbReference>
<dbReference type="PANTHER" id="PTHR48080:SF2">
    <property type="entry name" value="D-GALACTONATE DEHYDRATASE"/>
    <property type="match status" value="1"/>
</dbReference>
<dbReference type="InterPro" id="IPR034593">
    <property type="entry name" value="DgoD-like"/>
</dbReference>
<dbReference type="PROSITE" id="PS00908">
    <property type="entry name" value="MR_MLE_1"/>
    <property type="match status" value="1"/>
</dbReference>
<keyword evidence="3 5" id="KW-0456">Lyase</keyword>
<dbReference type="EMBL" id="JBHSAY010000006">
    <property type="protein sequence ID" value="MFC4131604.1"/>
    <property type="molecule type" value="Genomic_DNA"/>
</dbReference>
<evidence type="ECO:0000256" key="1">
    <source>
        <dbReference type="ARBA" id="ARBA00022723"/>
    </source>
</evidence>
<organism evidence="5 6">
    <name type="scientific">Hamadaea flava</name>
    <dbReference type="NCBI Taxonomy" id="1742688"/>
    <lineage>
        <taxon>Bacteria</taxon>
        <taxon>Bacillati</taxon>
        <taxon>Actinomycetota</taxon>
        <taxon>Actinomycetes</taxon>
        <taxon>Micromonosporales</taxon>
        <taxon>Micromonosporaceae</taxon>
        <taxon>Hamadaea</taxon>
    </lineage>
</organism>
<dbReference type="PROSITE" id="PS00909">
    <property type="entry name" value="MR_MLE_2"/>
    <property type="match status" value="1"/>
</dbReference>